<proteinExistence type="predicted"/>
<keyword evidence="1" id="KW-0175">Coiled coil</keyword>
<feature type="coiled-coil region" evidence="1">
    <location>
        <begin position="714"/>
        <end position="741"/>
    </location>
</feature>
<feature type="coiled-coil region" evidence="1">
    <location>
        <begin position="1526"/>
        <end position="1553"/>
    </location>
</feature>
<name>A0A7S3JQP1_9STRA</name>
<organism evidence="2">
    <name type="scientific">Aureoumbra lagunensis</name>
    <dbReference type="NCBI Taxonomy" id="44058"/>
    <lineage>
        <taxon>Eukaryota</taxon>
        <taxon>Sar</taxon>
        <taxon>Stramenopiles</taxon>
        <taxon>Ochrophyta</taxon>
        <taxon>Pelagophyceae</taxon>
        <taxon>Pelagomonadales</taxon>
        <taxon>Aureoumbra</taxon>
    </lineage>
</organism>
<feature type="coiled-coil region" evidence="1">
    <location>
        <begin position="563"/>
        <end position="597"/>
    </location>
</feature>
<accession>A0A7S3JQP1</accession>
<feature type="coiled-coil region" evidence="1">
    <location>
        <begin position="1123"/>
        <end position="1182"/>
    </location>
</feature>
<protein>
    <submittedName>
        <fullName evidence="2">Uncharacterized protein</fullName>
    </submittedName>
</protein>
<gene>
    <name evidence="2" type="ORF">ALAG00032_LOCUS2620</name>
</gene>
<sequence length="1582" mass="174144">MKAELRAAEEGRKNAERLLDESLKSNHYKLVEASEAASREISALREAMAAELATAVLREEEMVSLAQRAKIWKAERDAAQNSMATSLEQAIISEQKIHQLASELAGTTQKLDQQQAHSAALEAVQSDVTQRLAEAQAKEKLAQANLHALQTRQAKLEKEAITAIDAATKMLNSDERANVERLQELLAESYGDFESLAKSFVQQQQLMQTNKINLSRVHSHESSTTQTEDILLLENNKYTQNIQTKEIGSCTVPILMTDKVSETIDLVREDEAAALAAWNALIARAQYAEHQHDELEQRWVDVQAATKARSDALIAENHELRSLAQRRGEALELELTTTEELISSIEERESQVNELKVALDHANSNRAAIHNSECIKMNSFELFSKYVQTDNLDIEKVQPNNQISLSAASTQTTANLMQQDKIDALNAISAALIQSAKAQETHFHLEHEKLRNEVTTLKASQCQIQADTSAAVQAALETARVSHAQHIAQLEADTAAAINASRTLALKENASLQEQSILASAAAKALMNIDTPKSTRDLTLARAEVAAAYAARDLADKNTASVIAENTKEALALKQQLDETERRFQELNNTYKCEDARHAATAAFAASQVLCAIESGSLREARHIADFEARLIDSEQIIRREQARHAQTAAAAAAHAINSVEQIAIKEACQAKHAAEVEAALEIRSRREDARHAATAVAAASNALLSTQNLHLKEANQASVLAETEARLEAAEDRSRREDARHAATAATAAACAMSLSKDAYEKMALTETQAATRTADIEALYLREEARHAASAATAARQAIANAEYSALKDAYEETRLAETESRLLISNKREDASHAATAADAALRVIRMTQEINLREEEIAIRLAETEVVVKDLKEMNRVESARHAATAAEAALYALNMSQELNLKEEESKTRLTETTARYATTEAEMAARVFSLTRQLHEDQAEYSTRLAETEVVVKDLKEMNRVESARHAATAAEAALLALTMSQELSLKEEEKAMYLTETEARHTETEAETTTRVLSLTHQLHTTQAEYSTRLAETEAGLEDVKEMHLLESARHADTATEAAILAMDMTQEFTLKDDEHAIRLAETEARYATFETEKTNQIMTLTQQLNAKETQDLIHLAEAEALLEDVKEQSRLEDARHATTAATAAAQLAVITTETELLQQALDGLKRDNEFLKHERATPTPSSYADDDSGMRYALRASSSRATTTSGKDDFKSPKGIDDVRAVALGCEDKLRLHLDAAADGIAAAFEREYERYEALKSTAKRYRSERDAARFEIDAERRRADSSAVAADKALAKVGAERDDALERCAIAEERIAMLEDGFAREYSDHSNHYKVASAVAAANAAAVAALAEARGLSSDLEIARHAQKEAEQVARTAEAQYLAIRNNDALSDNDSISSRQFQFESLERALAKAESARTKAERAASEANARVAVLEAKAAREANRCEKLEAHAAEMLSQLAYTERARLSLSTGKHSSKSLKSVSTSTELIAKTPNSFDSESNRAIIQRQTKDSFHAITREQLRALRIENNTLRTQRDDLADDVAHLKTELSRTRLVLHGLEWYTSHNNNAVTTTSTTL</sequence>
<evidence type="ECO:0000313" key="2">
    <source>
        <dbReference type="EMBL" id="CAE0361887.1"/>
    </source>
</evidence>
<evidence type="ECO:0000256" key="1">
    <source>
        <dbReference type="SAM" id="Coils"/>
    </source>
</evidence>
<feature type="coiled-coil region" evidence="1">
    <location>
        <begin position="132"/>
        <end position="159"/>
    </location>
</feature>
<reference evidence="2" key="1">
    <citation type="submission" date="2021-01" db="EMBL/GenBank/DDBJ databases">
        <authorList>
            <person name="Corre E."/>
            <person name="Pelletier E."/>
            <person name="Niang G."/>
            <person name="Scheremetjew M."/>
            <person name="Finn R."/>
            <person name="Kale V."/>
            <person name="Holt S."/>
            <person name="Cochrane G."/>
            <person name="Meng A."/>
            <person name="Brown T."/>
            <person name="Cohen L."/>
        </authorList>
    </citation>
    <scope>NUCLEOTIDE SEQUENCE</scope>
    <source>
        <strain evidence="2">CCMP1510</strain>
    </source>
</reference>
<dbReference type="EMBL" id="HBIJ01003707">
    <property type="protein sequence ID" value="CAE0361887.1"/>
    <property type="molecule type" value="Transcribed_RNA"/>
</dbReference>
<feature type="coiled-coil region" evidence="1">
    <location>
        <begin position="1365"/>
        <end position="1456"/>
    </location>
</feature>